<keyword evidence="2" id="KW-1185">Reference proteome</keyword>
<reference evidence="3" key="1">
    <citation type="submission" date="2025-08" db="UniProtKB">
        <authorList>
            <consortium name="RefSeq"/>
        </authorList>
    </citation>
    <scope>IDENTIFICATION</scope>
    <source>
        <tissue evidence="3">Liver</tissue>
    </source>
</reference>
<feature type="compositionally biased region" description="Pro residues" evidence="1">
    <location>
        <begin position="81"/>
        <end position="96"/>
    </location>
</feature>
<feature type="region of interest" description="Disordered" evidence="1">
    <location>
        <begin position="166"/>
        <end position="206"/>
    </location>
</feature>
<evidence type="ECO:0000256" key="1">
    <source>
        <dbReference type="SAM" id="MobiDB-lite"/>
    </source>
</evidence>
<feature type="compositionally biased region" description="Pro residues" evidence="1">
    <location>
        <begin position="179"/>
        <end position="193"/>
    </location>
</feature>
<gene>
    <name evidence="3" type="primary">CUNH19orf85</name>
</gene>
<dbReference type="GeneID" id="110343540"/>
<sequence>MHPGFPAAPGVSEPGPRELCAFVSGASAHMLRALQPRRTRPPKRRPNHRRFLYNQICRQFAKIEAATQHLALSILSQKAPPQRPSPRRPPPPPPSPFLGVACAEAPAEAPHNDDGPSLSLAALDTTTLDLFDDILLAPAECPLVDPDPFCQALPATALQEASEFISQAPGPGDQRQPTPMQPPRFPNPLPPPQNAHGGSPEPAALGWGWVDSWEAAPCAWDPQGILDAWGTL</sequence>
<name>A0ABM2WG15_MESAU</name>
<feature type="region of interest" description="Disordered" evidence="1">
    <location>
        <begin position="78"/>
        <end position="100"/>
    </location>
</feature>
<protein>
    <submittedName>
        <fullName evidence="3">Uncharacterized protein C19orf85 homolog isoform X1</fullName>
    </submittedName>
</protein>
<evidence type="ECO:0000313" key="3">
    <source>
        <dbReference type="RefSeq" id="XP_040589819.1"/>
    </source>
</evidence>
<accession>A0ABM2WG15</accession>
<organism evidence="2 3">
    <name type="scientific">Mesocricetus auratus</name>
    <name type="common">Golden hamster</name>
    <dbReference type="NCBI Taxonomy" id="10036"/>
    <lineage>
        <taxon>Eukaryota</taxon>
        <taxon>Metazoa</taxon>
        <taxon>Chordata</taxon>
        <taxon>Craniata</taxon>
        <taxon>Vertebrata</taxon>
        <taxon>Euteleostomi</taxon>
        <taxon>Mammalia</taxon>
        <taxon>Eutheria</taxon>
        <taxon>Euarchontoglires</taxon>
        <taxon>Glires</taxon>
        <taxon>Rodentia</taxon>
        <taxon>Myomorpha</taxon>
        <taxon>Muroidea</taxon>
        <taxon>Cricetidae</taxon>
        <taxon>Cricetinae</taxon>
        <taxon>Mesocricetus</taxon>
    </lineage>
</organism>
<proteinExistence type="predicted"/>
<dbReference type="Proteomes" id="UP000886700">
    <property type="component" value="Unplaced"/>
</dbReference>
<dbReference type="RefSeq" id="XP_040589819.1">
    <property type="nucleotide sequence ID" value="XM_040733885.1"/>
</dbReference>
<evidence type="ECO:0000313" key="2">
    <source>
        <dbReference type="Proteomes" id="UP000886700"/>
    </source>
</evidence>